<gene>
    <name evidence="1" type="ORF">D0C36_19135</name>
</gene>
<sequence>MVTFFEASLDTISVHHVGNQSQGEMYALSPQPLELKDDVIGPLLLQYFLKPFEKANEVYHLMHSSDDLALNEIHHFTTDVFDDKTKFHEASEQIAKHLYASSTHPNIKGGELYVVYFNKVQIEGELLDAIGIFKSENKETYLKVYPDQGGFSVDYEQDAININKLDKGVLIFNVEKENGYKVVVVDKATGGQDAAVYWKDEFLQLKIRNDSFNQTSNALGVYKNFVTNKLDEEFEMTKADKIDLLNRSMKYFKEKETFDIDEFAEEVISNPEAIESFKNFKSSYEEEFDTRINDTFEISDNAVKKQAKVYKSILKLDKNFHIYIHGNKDLIERGFDDGKAMNYYKVFFNQEA</sequence>
<reference evidence="1 2" key="1">
    <citation type="submission" date="2018-08" db="EMBL/GenBank/DDBJ databases">
        <title>Mucilaginibacter sp. MYSH2.</title>
        <authorList>
            <person name="Seo T."/>
        </authorList>
    </citation>
    <scope>NUCLEOTIDE SEQUENCE [LARGE SCALE GENOMIC DNA]</scope>
    <source>
        <strain evidence="1 2">MYSH2</strain>
    </source>
</reference>
<accession>A0A372NQC4</accession>
<comment type="caution">
    <text evidence="1">The sequence shown here is derived from an EMBL/GenBank/DDBJ whole genome shotgun (WGS) entry which is preliminary data.</text>
</comment>
<organism evidence="1 2">
    <name type="scientific">Mucilaginibacter conchicola</name>
    <dbReference type="NCBI Taxonomy" id="2303333"/>
    <lineage>
        <taxon>Bacteria</taxon>
        <taxon>Pseudomonadati</taxon>
        <taxon>Bacteroidota</taxon>
        <taxon>Sphingobacteriia</taxon>
        <taxon>Sphingobacteriales</taxon>
        <taxon>Sphingobacteriaceae</taxon>
        <taxon>Mucilaginibacter</taxon>
    </lineage>
</organism>
<keyword evidence="2" id="KW-1185">Reference proteome</keyword>
<dbReference type="OrthoDB" id="9153118at2"/>
<dbReference type="RefSeq" id="WP_117393260.1">
    <property type="nucleotide sequence ID" value="NZ_QWDC01000003.1"/>
</dbReference>
<proteinExistence type="predicted"/>
<name>A0A372NQC4_9SPHI</name>
<dbReference type="InterPro" id="IPR007358">
    <property type="entry name" value="Nucleoid_associated_NdpA"/>
</dbReference>
<dbReference type="AlphaFoldDB" id="A0A372NQC4"/>
<dbReference type="Pfam" id="PF04245">
    <property type="entry name" value="NA37"/>
    <property type="match status" value="1"/>
</dbReference>
<evidence type="ECO:0000313" key="1">
    <source>
        <dbReference type="EMBL" id="RFZ91058.1"/>
    </source>
</evidence>
<dbReference type="EMBL" id="QWDC01000003">
    <property type="protein sequence ID" value="RFZ91058.1"/>
    <property type="molecule type" value="Genomic_DNA"/>
</dbReference>
<dbReference type="Proteomes" id="UP000264217">
    <property type="component" value="Unassembled WGS sequence"/>
</dbReference>
<protein>
    <submittedName>
        <fullName evidence="1">Nucleoid-associated protein</fullName>
    </submittedName>
</protein>
<dbReference type="GO" id="GO:0009295">
    <property type="term" value="C:nucleoid"/>
    <property type="evidence" value="ECO:0007669"/>
    <property type="project" value="InterPro"/>
</dbReference>
<evidence type="ECO:0000313" key="2">
    <source>
        <dbReference type="Proteomes" id="UP000264217"/>
    </source>
</evidence>